<dbReference type="EMBL" id="PKMF04000576">
    <property type="protein sequence ID" value="KAK7825373.1"/>
    <property type="molecule type" value="Genomic_DNA"/>
</dbReference>
<dbReference type="AlphaFoldDB" id="A0AAW0JFM9"/>
<organism evidence="1 2">
    <name type="scientific">Quercus suber</name>
    <name type="common">Cork oak</name>
    <dbReference type="NCBI Taxonomy" id="58331"/>
    <lineage>
        <taxon>Eukaryota</taxon>
        <taxon>Viridiplantae</taxon>
        <taxon>Streptophyta</taxon>
        <taxon>Embryophyta</taxon>
        <taxon>Tracheophyta</taxon>
        <taxon>Spermatophyta</taxon>
        <taxon>Magnoliopsida</taxon>
        <taxon>eudicotyledons</taxon>
        <taxon>Gunneridae</taxon>
        <taxon>Pentapetalae</taxon>
        <taxon>rosids</taxon>
        <taxon>fabids</taxon>
        <taxon>Fagales</taxon>
        <taxon>Fagaceae</taxon>
        <taxon>Quercus</taxon>
    </lineage>
</organism>
<gene>
    <name evidence="1" type="ORF">CFP56_033154</name>
</gene>
<comment type="caution">
    <text evidence="1">The sequence shown here is derived from an EMBL/GenBank/DDBJ whole genome shotgun (WGS) entry which is preliminary data.</text>
</comment>
<name>A0AAW0JFM9_QUESU</name>
<reference evidence="1 2" key="1">
    <citation type="journal article" date="2018" name="Sci. Data">
        <title>The draft genome sequence of cork oak.</title>
        <authorList>
            <person name="Ramos A.M."/>
            <person name="Usie A."/>
            <person name="Barbosa P."/>
            <person name="Barros P.M."/>
            <person name="Capote T."/>
            <person name="Chaves I."/>
            <person name="Simoes F."/>
            <person name="Abreu I."/>
            <person name="Carrasquinho I."/>
            <person name="Faro C."/>
            <person name="Guimaraes J.B."/>
            <person name="Mendonca D."/>
            <person name="Nobrega F."/>
            <person name="Rodrigues L."/>
            <person name="Saibo N.J.M."/>
            <person name="Varela M.C."/>
            <person name="Egas C."/>
            <person name="Matos J."/>
            <person name="Miguel C.M."/>
            <person name="Oliveira M.M."/>
            <person name="Ricardo C.P."/>
            <person name="Goncalves S."/>
        </authorList>
    </citation>
    <scope>NUCLEOTIDE SEQUENCE [LARGE SCALE GENOMIC DNA]</scope>
    <source>
        <strain evidence="2">cv. HL8</strain>
    </source>
</reference>
<protein>
    <submittedName>
        <fullName evidence="1">Uncharacterized protein</fullName>
    </submittedName>
</protein>
<sequence length="30" mass="3435">MNLARMGHFLYQYGNGFGDVDRKTKDSILS</sequence>
<keyword evidence="2" id="KW-1185">Reference proteome</keyword>
<evidence type="ECO:0000313" key="2">
    <source>
        <dbReference type="Proteomes" id="UP000237347"/>
    </source>
</evidence>
<accession>A0AAW0JFM9</accession>
<dbReference type="Proteomes" id="UP000237347">
    <property type="component" value="Unassembled WGS sequence"/>
</dbReference>
<proteinExistence type="predicted"/>
<evidence type="ECO:0000313" key="1">
    <source>
        <dbReference type="EMBL" id="KAK7825373.1"/>
    </source>
</evidence>